<name>A0A182UND4_ANOME</name>
<dbReference type="Proteomes" id="UP000075903">
    <property type="component" value="Unassembled WGS sequence"/>
</dbReference>
<accession>A0A182UND4</accession>
<dbReference type="VEuPathDB" id="VectorBase:AMEM000852"/>
<keyword evidence="3" id="KW-1185">Reference proteome</keyword>
<dbReference type="EnsemblMetazoa" id="AMEM000852-RA">
    <property type="protein sequence ID" value="AMEM000852-PA"/>
    <property type="gene ID" value="AMEM000852"/>
</dbReference>
<reference evidence="2" key="1">
    <citation type="submission" date="2020-05" db="UniProtKB">
        <authorList>
            <consortium name="EnsemblMetazoa"/>
        </authorList>
    </citation>
    <scope>IDENTIFICATION</scope>
    <source>
        <strain evidence="2">MAF</strain>
    </source>
</reference>
<evidence type="ECO:0000313" key="2">
    <source>
        <dbReference type="EnsemblMetazoa" id="AMEM000852-PA"/>
    </source>
</evidence>
<protein>
    <submittedName>
        <fullName evidence="2">Uncharacterized protein</fullName>
    </submittedName>
</protein>
<proteinExistence type="predicted"/>
<sequence>MFLFWLFPTRPTFTHKRTEPGSPRGKPSSSAGLTPPFGLPTVTPPAPALTLLLLRSPVPSLAVVLLELEDEELELLELSDATPVLWPRSVSDAILARSGSTACSTFSHLLDSFGRPRTVLCHTTGKLVRLQKFCVTATVSSRLSTTCHQPPGTNTVSPGFCKISS</sequence>
<evidence type="ECO:0000313" key="3">
    <source>
        <dbReference type="Proteomes" id="UP000075903"/>
    </source>
</evidence>
<feature type="region of interest" description="Disordered" evidence="1">
    <location>
        <begin position="15"/>
        <end position="36"/>
    </location>
</feature>
<organism evidence="2 3">
    <name type="scientific">Anopheles merus</name>
    <name type="common">Mosquito</name>
    <dbReference type="NCBI Taxonomy" id="30066"/>
    <lineage>
        <taxon>Eukaryota</taxon>
        <taxon>Metazoa</taxon>
        <taxon>Ecdysozoa</taxon>
        <taxon>Arthropoda</taxon>
        <taxon>Hexapoda</taxon>
        <taxon>Insecta</taxon>
        <taxon>Pterygota</taxon>
        <taxon>Neoptera</taxon>
        <taxon>Endopterygota</taxon>
        <taxon>Diptera</taxon>
        <taxon>Nematocera</taxon>
        <taxon>Culicoidea</taxon>
        <taxon>Culicidae</taxon>
        <taxon>Anophelinae</taxon>
        <taxon>Anopheles</taxon>
    </lineage>
</organism>
<dbReference type="AlphaFoldDB" id="A0A182UND4"/>
<evidence type="ECO:0000256" key="1">
    <source>
        <dbReference type="SAM" id="MobiDB-lite"/>
    </source>
</evidence>